<proteinExistence type="predicted"/>
<evidence type="ECO:0000256" key="1">
    <source>
        <dbReference type="SAM" id="MobiDB-lite"/>
    </source>
</evidence>
<organism evidence="2">
    <name type="scientific">mine drainage metagenome</name>
    <dbReference type="NCBI Taxonomy" id="410659"/>
    <lineage>
        <taxon>unclassified sequences</taxon>
        <taxon>metagenomes</taxon>
        <taxon>ecological metagenomes</taxon>
    </lineage>
</organism>
<name>T0YA82_9ZZZZ</name>
<sequence>MHGKDIGMRRAHRPQSGTRDGLAGKRRHFAGDTEDRERVTPVRGYIEIEDHIVELQIGRERHADGRVRGQFQDSLRALGQAQLPGRTQHPGRLDAAQLRGFDRHAPGEPRPDQRQRALETGARIGGATDDLQRLARSGRDAADLQLLRIRMLLGREDFGHPQIRELRRGRLDRFQLDA</sequence>
<feature type="region of interest" description="Disordered" evidence="1">
    <location>
        <begin position="1"/>
        <end position="38"/>
    </location>
</feature>
<protein>
    <submittedName>
        <fullName evidence="2">Uncharacterized protein</fullName>
    </submittedName>
</protein>
<feature type="non-terminal residue" evidence="2">
    <location>
        <position position="178"/>
    </location>
</feature>
<accession>T0YA82</accession>
<reference evidence="2" key="1">
    <citation type="submission" date="2013-08" db="EMBL/GenBank/DDBJ databases">
        <authorList>
            <person name="Mendez C."/>
            <person name="Richter M."/>
            <person name="Ferrer M."/>
            <person name="Sanchez J."/>
        </authorList>
    </citation>
    <scope>NUCLEOTIDE SEQUENCE</scope>
</reference>
<evidence type="ECO:0000313" key="2">
    <source>
        <dbReference type="EMBL" id="EQD30043.1"/>
    </source>
</evidence>
<reference evidence="2" key="2">
    <citation type="journal article" date="2014" name="ISME J.">
        <title>Microbial stratification in low pH oxic and suboxic macroscopic growths along an acid mine drainage.</title>
        <authorList>
            <person name="Mendez-Garcia C."/>
            <person name="Mesa V."/>
            <person name="Sprenger R.R."/>
            <person name="Richter M."/>
            <person name="Diez M.S."/>
            <person name="Solano J."/>
            <person name="Bargiela R."/>
            <person name="Golyshina O.V."/>
            <person name="Manteca A."/>
            <person name="Ramos J.L."/>
            <person name="Gallego J.R."/>
            <person name="Llorente I."/>
            <person name="Martins Dos Santos V.A."/>
            <person name="Jensen O.N."/>
            <person name="Pelaez A.I."/>
            <person name="Sanchez J."/>
            <person name="Ferrer M."/>
        </authorList>
    </citation>
    <scope>NUCLEOTIDE SEQUENCE</scope>
</reference>
<feature type="compositionally biased region" description="Basic and acidic residues" evidence="1">
    <location>
        <begin position="29"/>
        <end position="38"/>
    </location>
</feature>
<dbReference type="EMBL" id="AUZX01015041">
    <property type="protein sequence ID" value="EQD30043.1"/>
    <property type="molecule type" value="Genomic_DNA"/>
</dbReference>
<comment type="caution">
    <text evidence="2">The sequence shown here is derived from an EMBL/GenBank/DDBJ whole genome shotgun (WGS) entry which is preliminary data.</text>
</comment>
<dbReference type="AlphaFoldDB" id="T0YA82"/>
<gene>
    <name evidence="2" type="ORF">B1A_20388</name>
</gene>